<feature type="transmembrane region" description="Helical" evidence="2">
    <location>
        <begin position="121"/>
        <end position="141"/>
    </location>
</feature>
<dbReference type="RefSeq" id="WP_212641358.1">
    <property type="nucleotide sequence ID" value="NZ_CP074132.1"/>
</dbReference>
<evidence type="ECO:0000313" key="4">
    <source>
        <dbReference type="Proteomes" id="UP000678016"/>
    </source>
</evidence>
<dbReference type="Pfam" id="PF13347">
    <property type="entry name" value="MFS_2"/>
    <property type="match status" value="1"/>
</dbReference>
<sequence>MTAAADSAASGGTGPGGAAVGGDASGAAAPEAAARSTVGGPVAPLPSSVHAWYGSGAVATGIFNTVPGLLLLIYLTDTLAVSPALAGAVVLLPKVVDLLVSPYIGIWSDRTRSPWGPRRPWMLAGALTLPVLFAAMFAGPPLEGGSAAVYVAAVFVAAALASSVFQVPHTAMPGEITSDYHERSTFNTWRTAFVGLALMLGGALAPVVQSAPADPVAGYRLMGLLMGCVVLVSMLGSVVGTRRAPRPVFAHRTEGLAAQLRVAFAHRHFRVLFPANLLMATAGGTMVAGVPYVTANVMGEPGYTSVLMVCVLVPLIASAPLWRRLSLRVDKRRAAGYAAAVFALGGLGLLLIPIWGLPGAVLSSVLVGVGLSGTTLLPWSMLADCLATADASGRRQGGVLSGVWTAGEAMAQSVGTGLLSLALAVSGYVESGAGEAVRQSDEALRGMLVGSTLVPAAVMLCCLLPLAFYRLTAEEAGPR</sequence>
<feature type="transmembrane region" description="Helical" evidence="2">
    <location>
        <begin position="271"/>
        <end position="290"/>
    </location>
</feature>
<evidence type="ECO:0000256" key="1">
    <source>
        <dbReference type="SAM" id="MobiDB-lite"/>
    </source>
</evidence>
<evidence type="ECO:0000313" key="3">
    <source>
        <dbReference type="EMBL" id="QUX28359.1"/>
    </source>
</evidence>
<dbReference type="EMBL" id="CP074132">
    <property type="protein sequence ID" value="QUX28359.1"/>
    <property type="molecule type" value="Genomic_DNA"/>
</dbReference>
<feature type="transmembrane region" description="Helical" evidence="2">
    <location>
        <begin position="219"/>
        <end position="239"/>
    </location>
</feature>
<reference evidence="4" key="1">
    <citation type="submission" date="2021-05" db="EMBL/GenBank/DDBJ databases">
        <title>Direct Submission.</title>
        <authorList>
            <person name="Li K."/>
            <person name="Gao J."/>
        </authorList>
    </citation>
    <scope>NUCLEOTIDE SEQUENCE [LARGE SCALE GENOMIC DNA]</scope>
    <source>
        <strain evidence="4">HDS12</strain>
    </source>
</reference>
<feature type="transmembrane region" description="Helical" evidence="2">
    <location>
        <begin position="51"/>
        <end position="74"/>
    </location>
</feature>
<feature type="transmembrane region" description="Helical" evidence="2">
    <location>
        <begin position="302"/>
        <end position="322"/>
    </location>
</feature>
<name>A0ABX8C1V5_9ACTN</name>
<feature type="transmembrane region" description="Helical" evidence="2">
    <location>
        <begin position="448"/>
        <end position="469"/>
    </location>
</feature>
<dbReference type="PANTHER" id="PTHR11328">
    <property type="entry name" value="MAJOR FACILITATOR SUPERFAMILY DOMAIN-CONTAINING PROTEIN"/>
    <property type="match status" value="1"/>
</dbReference>
<feature type="region of interest" description="Disordered" evidence="1">
    <location>
        <begin position="1"/>
        <end position="24"/>
    </location>
</feature>
<keyword evidence="4" id="KW-1185">Reference proteome</keyword>
<dbReference type="PANTHER" id="PTHR11328:SF24">
    <property type="entry name" value="MAJOR FACILITATOR SUPERFAMILY (MFS) PROFILE DOMAIN-CONTAINING PROTEIN"/>
    <property type="match status" value="1"/>
</dbReference>
<feature type="compositionally biased region" description="Low complexity" evidence="1">
    <location>
        <begin position="1"/>
        <end position="10"/>
    </location>
</feature>
<feature type="transmembrane region" description="Helical" evidence="2">
    <location>
        <begin position="361"/>
        <end position="382"/>
    </location>
</feature>
<accession>A0ABX8C1V5</accession>
<dbReference type="InterPro" id="IPR039672">
    <property type="entry name" value="MFS_2"/>
</dbReference>
<gene>
    <name evidence="3" type="ORF">KGD83_24470</name>
</gene>
<dbReference type="Gene3D" id="1.20.1250.20">
    <property type="entry name" value="MFS general substrate transporter like domains"/>
    <property type="match status" value="1"/>
</dbReference>
<keyword evidence="2" id="KW-1133">Transmembrane helix</keyword>
<dbReference type="SUPFAM" id="SSF103473">
    <property type="entry name" value="MFS general substrate transporter"/>
    <property type="match status" value="1"/>
</dbReference>
<proteinExistence type="predicted"/>
<dbReference type="InterPro" id="IPR036259">
    <property type="entry name" value="MFS_trans_sf"/>
</dbReference>
<keyword evidence="2" id="KW-0472">Membrane</keyword>
<dbReference type="Proteomes" id="UP000678016">
    <property type="component" value="Chromosome"/>
</dbReference>
<evidence type="ECO:0000256" key="2">
    <source>
        <dbReference type="SAM" id="Phobius"/>
    </source>
</evidence>
<protein>
    <submittedName>
        <fullName evidence="3">MFS transporter</fullName>
    </submittedName>
</protein>
<feature type="transmembrane region" description="Helical" evidence="2">
    <location>
        <begin position="147"/>
        <end position="167"/>
    </location>
</feature>
<keyword evidence="2" id="KW-0812">Transmembrane</keyword>
<feature type="transmembrane region" description="Helical" evidence="2">
    <location>
        <begin position="188"/>
        <end position="207"/>
    </location>
</feature>
<organism evidence="3 4">
    <name type="scientific">Nocardiopsis akebiae</name>
    <dbReference type="NCBI Taxonomy" id="2831968"/>
    <lineage>
        <taxon>Bacteria</taxon>
        <taxon>Bacillati</taxon>
        <taxon>Actinomycetota</taxon>
        <taxon>Actinomycetes</taxon>
        <taxon>Streptosporangiales</taxon>
        <taxon>Nocardiopsidaceae</taxon>
        <taxon>Nocardiopsis</taxon>
    </lineage>
</organism>
<feature type="compositionally biased region" description="Gly residues" evidence="1">
    <location>
        <begin position="11"/>
        <end position="24"/>
    </location>
</feature>
<feature type="transmembrane region" description="Helical" evidence="2">
    <location>
        <begin position="80"/>
        <end position="100"/>
    </location>
</feature>
<feature type="transmembrane region" description="Helical" evidence="2">
    <location>
        <begin position="334"/>
        <end position="355"/>
    </location>
</feature>